<dbReference type="EMBL" id="QZWG01000003">
    <property type="protein sequence ID" value="RZC19393.1"/>
    <property type="molecule type" value="Genomic_DNA"/>
</dbReference>
<keyword evidence="1" id="KW-0732">Signal</keyword>
<organism evidence="2 3">
    <name type="scientific">Glycine soja</name>
    <name type="common">Wild soybean</name>
    <dbReference type="NCBI Taxonomy" id="3848"/>
    <lineage>
        <taxon>Eukaryota</taxon>
        <taxon>Viridiplantae</taxon>
        <taxon>Streptophyta</taxon>
        <taxon>Embryophyta</taxon>
        <taxon>Tracheophyta</taxon>
        <taxon>Spermatophyta</taxon>
        <taxon>Magnoliopsida</taxon>
        <taxon>eudicotyledons</taxon>
        <taxon>Gunneridae</taxon>
        <taxon>Pentapetalae</taxon>
        <taxon>rosids</taxon>
        <taxon>fabids</taxon>
        <taxon>Fabales</taxon>
        <taxon>Fabaceae</taxon>
        <taxon>Papilionoideae</taxon>
        <taxon>50 kb inversion clade</taxon>
        <taxon>NPAAA clade</taxon>
        <taxon>indigoferoid/millettioid clade</taxon>
        <taxon>Phaseoleae</taxon>
        <taxon>Glycine</taxon>
        <taxon>Glycine subgen. Soja</taxon>
    </lineage>
</organism>
<evidence type="ECO:0000256" key="1">
    <source>
        <dbReference type="SAM" id="SignalP"/>
    </source>
</evidence>
<sequence length="51" mass="5563">MVFHLTSLALLVIGCSSTIHQENELKNDIHTLVGCLLPSVSPGQELETNFL</sequence>
<name>A0A445L847_GLYSO</name>
<reference evidence="2 3" key="1">
    <citation type="submission" date="2018-09" db="EMBL/GenBank/DDBJ databases">
        <title>A high-quality reference genome of wild soybean provides a powerful tool to mine soybean genomes.</title>
        <authorList>
            <person name="Xie M."/>
            <person name="Chung C.Y.L."/>
            <person name="Li M.-W."/>
            <person name="Wong F.-L."/>
            <person name="Chan T.-F."/>
            <person name="Lam H.-M."/>
        </authorList>
    </citation>
    <scope>NUCLEOTIDE SEQUENCE [LARGE SCALE GENOMIC DNA]</scope>
    <source>
        <strain evidence="3">cv. W05</strain>
        <tissue evidence="2">Hypocotyl of etiolated seedlings</tissue>
    </source>
</reference>
<evidence type="ECO:0000313" key="3">
    <source>
        <dbReference type="Proteomes" id="UP000289340"/>
    </source>
</evidence>
<feature type="signal peptide" evidence="1">
    <location>
        <begin position="1"/>
        <end position="17"/>
    </location>
</feature>
<accession>A0A445L847</accession>
<feature type="non-terminal residue" evidence="2">
    <location>
        <position position="51"/>
    </location>
</feature>
<feature type="chain" id="PRO_5019143357" evidence="1">
    <location>
        <begin position="18"/>
        <end position="51"/>
    </location>
</feature>
<proteinExistence type="predicted"/>
<keyword evidence="3" id="KW-1185">Reference proteome</keyword>
<dbReference type="Proteomes" id="UP000289340">
    <property type="component" value="Chromosome 3"/>
</dbReference>
<protein>
    <submittedName>
        <fullName evidence="2">Uncharacterized protein</fullName>
    </submittedName>
</protein>
<dbReference type="AlphaFoldDB" id="A0A445L847"/>
<gene>
    <name evidence="2" type="ORF">D0Y65_006286</name>
</gene>
<comment type="caution">
    <text evidence="2">The sequence shown here is derived from an EMBL/GenBank/DDBJ whole genome shotgun (WGS) entry which is preliminary data.</text>
</comment>
<evidence type="ECO:0000313" key="2">
    <source>
        <dbReference type="EMBL" id="RZC19393.1"/>
    </source>
</evidence>